<dbReference type="GeneID" id="94826261"/>
<accession>A0A1J4KL34</accession>
<protein>
    <submittedName>
        <fullName evidence="1">Uncharacterized protein</fullName>
    </submittedName>
</protein>
<dbReference type="AlphaFoldDB" id="A0A1J4KL34"/>
<sequence length="376" mass="44508">MNENKITSQFALCPYLCPEPRELQPDLDFKIEDTYKTLITTTPAKEDQSRRFRDKLFHELETNLSKIYNFQDKICTNFENDQYNIHGGSLPIFLQKLCDPSVAISTILPVPQMENIDFSELFEHIIVVRIPPDRASWVVHHFMFQCKFTKSQTTDFIKSYEPIPTNLNDYFVKLIYSLYSKNLVHRNSILEWLIEKFHPAHMSPFRTEIFNSYRHLLMVLNSPLMVGYFEMLNSELLFKPSQIVHLLITIEYYLPESKERLENVIFRFANNQILSRAGSILKVIKNDFISFYSNVHRIISLNFPYFDIPSLLSEFQQLIYFSTNNEQTSEMIELFSLVIDFPNEHESIAAVLVEFIKQFRIKFPLEKFVHFLFSLK</sequence>
<organism evidence="1 2">
    <name type="scientific">Tritrichomonas foetus</name>
    <dbReference type="NCBI Taxonomy" id="1144522"/>
    <lineage>
        <taxon>Eukaryota</taxon>
        <taxon>Metamonada</taxon>
        <taxon>Parabasalia</taxon>
        <taxon>Tritrichomonadida</taxon>
        <taxon>Tritrichomonadidae</taxon>
        <taxon>Tritrichomonas</taxon>
    </lineage>
</organism>
<dbReference type="Proteomes" id="UP000179807">
    <property type="component" value="Unassembled WGS sequence"/>
</dbReference>
<gene>
    <name evidence="1" type="ORF">TRFO_03852</name>
</gene>
<evidence type="ECO:0000313" key="1">
    <source>
        <dbReference type="EMBL" id="OHT11648.1"/>
    </source>
</evidence>
<name>A0A1J4KL34_9EUKA</name>
<dbReference type="RefSeq" id="XP_068364784.1">
    <property type="nucleotide sequence ID" value="XM_068491557.1"/>
</dbReference>
<dbReference type="EMBL" id="MLAK01000582">
    <property type="protein sequence ID" value="OHT11648.1"/>
    <property type="molecule type" value="Genomic_DNA"/>
</dbReference>
<evidence type="ECO:0000313" key="2">
    <source>
        <dbReference type="Proteomes" id="UP000179807"/>
    </source>
</evidence>
<reference evidence="1" key="1">
    <citation type="submission" date="2016-10" db="EMBL/GenBank/DDBJ databases">
        <authorList>
            <person name="Benchimol M."/>
            <person name="Almeida L.G."/>
            <person name="Vasconcelos A.T."/>
            <person name="Perreira-Neves A."/>
            <person name="Rosa I.A."/>
            <person name="Tasca T."/>
            <person name="Bogo M.R."/>
            <person name="de Souza W."/>
        </authorList>
    </citation>
    <scope>NUCLEOTIDE SEQUENCE [LARGE SCALE GENOMIC DNA]</scope>
    <source>
        <strain evidence="1">K</strain>
    </source>
</reference>
<proteinExistence type="predicted"/>
<keyword evidence="2" id="KW-1185">Reference proteome</keyword>
<dbReference type="VEuPathDB" id="TrichDB:TRFO_03852"/>
<comment type="caution">
    <text evidence="1">The sequence shown here is derived from an EMBL/GenBank/DDBJ whole genome shotgun (WGS) entry which is preliminary data.</text>
</comment>